<gene>
    <name evidence="2" type="ORF">BI375_16865</name>
    <name evidence="1" type="ORF">F0262_04920</name>
</gene>
<dbReference type="Proteomes" id="UP000180133">
    <property type="component" value="Unassembled WGS sequence"/>
</dbReference>
<evidence type="ECO:0000313" key="2">
    <source>
        <dbReference type="EMBL" id="OHY94293.1"/>
    </source>
</evidence>
<reference evidence="2 3" key="1">
    <citation type="submission" date="2016-09" db="EMBL/GenBank/DDBJ databases">
        <title>Isolation, identification and antibiotic sensitivity analysis of bacterial pathogen from juvenile Hippocampus erectus with tail-rotted disease.</title>
        <authorList>
            <person name="Yang Q."/>
        </authorList>
    </citation>
    <scope>NUCLEOTIDE SEQUENCE [LARGE SCALE GENOMIC DNA]</scope>
    <source>
        <strain evidence="2 3">HM-10</strain>
    </source>
</reference>
<sequence>MLKSTTSLSGAIAGKATQQRAYYRLQYPSCARPSLLISGTRYLVSELSEQGLRLLKAHHSLDAVGVKVRGELSLHDNTELSLAGHVIRMEEKEVIVKLDAGPSFKNMLDEQRFMRSNYPEIT</sequence>
<name>A0A2K7SWS5_9VIBR</name>
<dbReference type="GeneID" id="47655145"/>
<keyword evidence="3" id="KW-1185">Reference proteome</keyword>
<proteinExistence type="predicted"/>
<dbReference type="EMBL" id="MKFT01000006">
    <property type="protein sequence ID" value="OHY94293.1"/>
    <property type="molecule type" value="Genomic_DNA"/>
</dbReference>
<protein>
    <submittedName>
        <fullName evidence="1">PilZ domain-containing protein</fullName>
    </submittedName>
</protein>
<evidence type="ECO:0000313" key="1">
    <source>
        <dbReference type="EMBL" id="NOH47398.1"/>
    </source>
</evidence>
<dbReference type="KEGG" id="vro:BSZ04_07645"/>
<reference evidence="1 4" key="2">
    <citation type="submission" date="2019-08" db="EMBL/GenBank/DDBJ databases">
        <title>Draft genome sequencing and comparative genomics of hatchery-associated Vibrios.</title>
        <authorList>
            <person name="Kehlet-Delgado H."/>
            <person name="Mueller R.S."/>
        </authorList>
    </citation>
    <scope>NUCLEOTIDE SEQUENCE [LARGE SCALE GENOMIC DNA]</scope>
    <source>
        <strain evidence="1 4">00-78-3</strain>
    </source>
</reference>
<evidence type="ECO:0000313" key="3">
    <source>
        <dbReference type="Proteomes" id="UP000180133"/>
    </source>
</evidence>
<dbReference type="AlphaFoldDB" id="A0A2K7SWS5"/>
<dbReference type="Proteomes" id="UP000572072">
    <property type="component" value="Unassembled WGS sequence"/>
</dbReference>
<evidence type="ECO:0000313" key="4">
    <source>
        <dbReference type="Proteomes" id="UP000572072"/>
    </source>
</evidence>
<comment type="caution">
    <text evidence="1">The sequence shown here is derived from an EMBL/GenBank/DDBJ whole genome shotgun (WGS) entry which is preliminary data.</text>
</comment>
<organism evidence="1 4">
    <name type="scientific">Vibrio rotiferianus</name>
    <dbReference type="NCBI Taxonomy" id="190895"/>
    <lineage>
        <taxon>Bacteria</taxon>
        <taxon>Pseudomonadati</taxon>
        <taxon>Pseudomonadota</taxon>
        <taxon>Gammaproteobacteria</taxon>
        <taxon>Vibrionales</taxon>
        <taxon>Vibrionaceae</taxon>
        <taxon>Vibrio</taxon>
    </lineage>
</organism>
<dbReference type="RefSeq" id="WP_010452320.1">
    <property type="nucleotide sequence ID" value="NZ_BBLC01000161.1"/>
</dbReference>
<dbReference type="EMBL" id="VTYN01000004">
    <property type="protein sequence ID" value="NOH47398.1"/>
    <property type="molecule type" value="Genomic_DNA"/>
</dbReference>
<accession>A0A2K7SWS5</accession>
<dbReference type="OrthoDB" id="5894630at2"/>